<dbReference type="Proteomes" id="UP000299102">
    <property type="component" value="Unassembled WGS sequence"/>
</dbReference>
<proteinExistence type="predicted"/>
<sequence>MCIVRLSNKVYSEGPLRFPRAGGRGLSRLHSAHSAGRELALYRNTVELTNFNSFCTEIVPDPYLIFGNMFSAPNKILTVEYWYQIFQFPGLEKFVNFLHSGSHGGKVEKWRAAAPGRRYSISINLGSFHFVNIMSRAPHELFRAFGPRRVLQSGEAVTPCCSYHDFS</sequence>
<gene>
    <name evidence="1" type="ORF">EVAR_102442_1</name>
</gene>
<evidence type="ECO:0000313" key="2">
    <source>
        <dbReference type="Proteomes" id="UP000299102"/>
    </source>
</evidence>
<dbReference type="EMBL" id="BGZK01001465">
    <property type="protein sequence ID" value="GBP80512.1"/>
    <property type="molecule type" value="Genomic_DNA"/>
</dbReference>
<dbReference type="AlphaFoldDB" id="A0A4C1YZY4"/>
<name>A0A4C1YZY4_EUMVA</name>
<reference evidence="1 2" key="1">
    <citation type="journal article" date="2019" name="Commun. Biol.">
        <title>The bagworm genome reveals a unique fibroin gene that provides high tensile strength.</title>
        <authorList>
            <person name="Kono N."/>
            <person name="Nakamura H."/>
            <person name="Ohtoshi R."/>
            <person name="Tomita M."/>
            <person name="Numata K."/>
            <person name="Arakawa K."/>
        </authorList>
    </citation>
    <scope>NUCLEOTIDE SEQUENCE [LARGE SCALE GENOMIC DNA]</scope>
</reference>
<evidence type="ECO:0000313" key="1">
    <source>
        <dbReference type="EMBL" id="GBP80512.1"/>
    </source>
</evidence>
<protein>
    <submittedName>
        <fullName evidence="1">Uncharacterized protein</fullName>
    </submittedName>
</protein>
<keyword evidence="2" id="KW-1185">Reference proteome</keyword>
<comment type="caution">
    <text evidence="1">The sequence shown here is derived from an EMBL/GenBank/DDBJ whole genome shotgun (WGS) entry which is preliminary data.</text>
</comment>
<organism evidence="1 2">
    <name type="scientific">Eumeta variegata</name>
    <name type="common">Bagworm moth</name>
    <name type="synonym">Eumeta japonica</name>
    <dbReference type="NCBI Taxonomy" id="151549"/>
    <lineage>
        <taxon>Eukaryota</taxon>
        <taxon>Metazoa</taxon>
        <taxon>Ecdysozoa</taxon>
        <taxon>Arthropoda</taxon>
        <taxon>Hexapoda</taxon>
        <taxon>Insecta</taxon>
        <taxon>Pterygota</taxon>
        <taxon>Neoptera</taxon>
        <taxon>Endopterygota</taxon>
        <taxon>Lepidoptera</taxon>
        <taxon>Glossata</taxon>
        <taxon>Ditrysia</taxon>
        <taxon>Tineoidea</taxon>
        <taxon>Psychidae</taxon>
        <taxon>Oiketicinae</taxon>
        <taxon>Eumeta</taxon>
    </lineage>
</organism>
<accession>A0A4C1YZY4</accession>